<dbReference type="Proteomes" id="UP000238261">
    <property type="component" value="Unassembled WGS sequence"/>
</dbReference>
<keyword evidence="3" id="KW-1185">Reference proteome</keyword>
<dbReference type="InterPro" id="IPR029058">
    <property type="entry name" value="AB_hydrolase_fold"/>
</dbReference>
<dbReference type="OrthoDB" id="4269629at2"/>
<name>A0A2S7EZZ8_9XANT</name>
<dbReference type="SUPFAM" id="SSF82171">
    <property type="entry name" value="DPP6 N-terminal domain-like"/>
    <property type="match status" value="1"/>
</dbReference>
<dbReference type="AlphaFoldDB" id="A0A2S7EZZ8"/>
<comment type="caution">
    <text evidence="2">The sequence shown here is derived from an EMBL/GenBank/DDBJ whole genome shotgun (WGS) entry which is preliminary data.</text>
</comment>
<dbReference type="GO" id="GO:0008236">
    <property type="term" value="F:serine-type peptidase activity"/>
    <property type="evidence" value="ECO:0007669"/>
    <property type="project" value="InterPro"/>
</dbReference>
<reference evidence="3" key="1">
    <citation type="submission" date="2016-08" db="EMBL/GenBank/DDBJ databases">
        <authorList>
            <person name="Merda D."/>
            <person name="Briand M."/>
            <person name="Taghouti G."/>
            <person name="Carrere S."/>
            <person name="Gouzy J."/>
            <person name="Portier P."/>
            <person name="Jacques M.-A."/>
            <person name="Fischer-Le Saux M."/>
        </authorList>
    </citation>
    <scope>NUCLEOTIDE SEQUENCE [LARGE SCALE GENOMIC DNA]</scope>
    <source>
        <strain evidence="3">CFBP1156</strain>
    </source>
</reference>
<evidence type="ECO:0000313" key="3">
    <source>
        <dbReference type="Proteomes" id="UP000238261"/>
    </source>
</evidence>
<dbReference type="RefSeq" id="WP_046977913.1">
    <property type="nucleotide sequence ID" value="NZ_CP043476.1"/>
</dbReference>
<organism evidence="2 3">
    <name type="scientific">Xanthomonas hyacinthi</name>
    <dbReference type="NCBI Taxonomy" id="56455"/>
    <lineage>
        <taxon>Bacteria</taxon>
        <taxon>Pseudomonadati</taxon>
        <taxon>Pseudomonadota</taxon>
        <taxon>Gammaproteobacteria</taxon>
        <taxon>Lysobacterales</taxon>
        <taxon>Lysobacteraceae</taxon>
        <taxon>Xanthomonas</taxon>
    </lineage>
</organism>
<protein>
    <recommendedName>
        <fullName evidence="1">Peptidase S9 prolyl oligopeptidase catalytic domain-containing protein</fullName>
    </recommendedName>
</protein>
<dbReference type="Pfam" id="PF00326">
    <property type="entry name" value="Peptidase_S9"/>
    <property type="match status" value="1"/>
</dbReference>
<dbReference type="SUPFAM" id="SSF53474">
    <property type="entry name" value="alpha/beta-Hydrolases"/>
    <property type="match status" value="1"/>
</dbReference>
<gene>
    <name evidence="2" type="ORF">XhyaCFBP1156_04600</name>
</gene>
<evidence type="ECO:0000313" key="2">
    <source>
        <dbReference type="EMBL" id="PPU98676.1"/>
    </source>
</evidence>
<dbReference type="InterPro" id="IPR001375">
    <property type="entry name" value="Peptidase_S9_cat"/>
</dbReference>
<proteinExistence type="predicted"/>
<dbReference type="EMBL" id="MDEG01000003">
    <property type="protein sequence ID" value="PPU98676.1"/>
    <property type="molecule type" value="Genomic_DNA"/>
</dbReference>
<sequence>MPRNGGLDRGFGYIAGLPKVRNGHFYMRQYTPDSGHSALYDIDADSATHRLIADIGRPDMAFVIDNQGTPRFATGVDPQDQPILLRADDNGHWSPMAEALRVRWRPFAFSRDGTRVFGYRADGGPASLVVSDANGADQTLLASDATYSVDDLQWTNRPAEPFAARLGPGRPRMQFFAGGPEAELYKALSAALPGRYVDFIDYSSDGDRVLLRLYSDRDAGGWYLFDRKETEYGRNYLQRVIGRDDADLVAHSPTALAGRITVPVLLVHGEEDQRAPFAPAKAMLAALEKSGNRPEWMAVPKEGHGFYNDDNNIAFYRQLETFLARHLGTAPASTASSGAAP</sequence>
<accession>A0A2S7EZZ8</accession>
<feature type="domain" description="Peptidase S9 prolyl oligopeptidase catalytic" evidence="1">
    <location>
        <begin position="226"/>
        <end position="328"/>
    </location>
</feature>
<dbReference type="GO" id="GO:0006508">
    <property type="term" value="P:proteolysis"/>
    <property type="evidence" value="ECO:0007669"/>
    <property type="project" value="InterPro"/>
</dbReference>
<evidence type="ECO:0000259" key="1">
    <source>
        <dbReference type="Pfam" id="PF00326"/>
    </source>
</evidence>
<dbReference type="Gene3D" id="3.40.50.1820">
    <property type="entry name" value="alpha/beta hydrolase"/>
    <property type="match status" value="1"/>
</dbReference>